<evidence type="ECO:0000313" key="2">
    <source>
        <dbReference type="EMBL" id="KAG0287530.1"/>
    </source>
</evidence>
<feature type="region of interest" description="Disordered" evidence="1">
    <location>
        <begin position="69"/>
        <end position="88"/>
    </location>
</feature>
<sequence>MPLKGLHLELLRRDSFKFLEYEDLFGADTLVKLYKIHYSGTSKHKLRSSEWSNALYFHGTAHCGCLSSRSQNENEYNEPDEWKDNRKTEDRTDALNVDKQQVGGVVAVVEEMSVSVVIESPIRIAAWDWCNDAACQTWGILNFGHRRPLIQRGEGHYFSAHSQTAKYFALQKLGQLKTANAGLLYSVFICRVRHVYIASYKYVMNDEDILPCYLAIVRHTEGPVLNPKFEGDASKLV</sequence>
<reference evidence="2 3" key="1">
    <citation type="journal article" date="2020" name="Fungal Divers.">
        <title>Resolving the Mortierellaceae phylogeny through synthesis of multi-gene phylogenetics and phylogenomics.</title>
        <authorList>
            <person name="Vandepol N."/>
            <person name="Liber J."/>
            <person name="Desiro A."/>
            <person name="Na H."/>
            <person name="Kennedy M."/>
            <person name="Barry K."/>
            <person name="Grigoriev I.V."/>
            <person name="Miller A.N."/>
            <person name="O'Donnell K."/>
            <person name="Stajich J.E."/>
            <person name="Bonito G."/>
        </authorList>
    </citation>
    <scope>NUCLEOTIDE SEQUENCE [LARGE SCALE GENOMIC DNA]</scope>
    <source>
        <strain evidence="2 3">AD045</strain>
    </source>
</reference>
<evidence type="ECO:0000313" key="3">
    <source>
        <dbReference type="Proteomes" id="UP001194696"/>
    </source>
</evidence>
<proteinExistence type="predicted"/>
<protein>
    <submittedName>
        <fullName evidence="2">Uncharacterized protein</fullName>
    </submittedName>
</protein>
<evidence type="ECO:0000256" key="1">
    <source>
        <dbReference type="SAM" id="MobiDB-lite"/>
    </source>
</evidence>
<name>A0ABQ7JY39_9FUNG</name>
<dbReference type="Proteomes" id="UP001194696">
    <property type="component" value="Unassembled WGS sequence"/>
</dbReference>
<accession>A0ABQ7JY39</accession>
<organism evidence="2 3">
    <name type="scientific">Linnemannia gamsii</name>
    <dbReference type="NCBI Taxonomy" id="64522"/>
    <lineage>
        <taxon>Eukaryota</taxon>
        <taxon>Fungi</taxon>
        <taxon>Fungi incertae sedis</taxon>
        <taxon>Mucoromycota</taxon>
        <taxon>Mortierellomycotina</taxon>
        <taxon>Mortierellomycetes</taxon>
        <taxon>Mortierellales</taxon>
        <taxon>Mortierellaceae</taxon>
        <taxon>Linnemannia</taxon>
    </lineage>
</organism>
<dbReference type="EMBL" id="JAAAIM010000483">
    <property type="protein sequence ID" value="KAG0287530.1"/>
    <property type="molecule type" value="Genomic_DNA"/>
</dbReference>
<keyword evidence="3" id="KW-1185">Reference proteome</keyword>
<gene>
    <name evidence="2" type="ORF">BGZ96_008553</name>
</gene>
<comment type="caution">
    <text evidence="2">The sequence shown here is derived from an EMBL/GenBank/DDBJ whole genome shotgun (WGS) entry which is preliminary data.</text>
</comment>